<reference evidence="2" key="1">
    <citation type="journal article" date="2023" name="G3 (Bethesda)">
        <title>A reference genome for the long-term kleptoplast-retaining sea slug Elysia crispata morphotype clarki.</title>
        <authorList>
            <person name="Eastman K.E."/>
            <person name="Pendleton A.L."/>
            <person name="Shaikh M.A."/>
            <person name="Suttiyut T."/>
            <person name="Ogas R."/>
            <person name="Tomko P."/>
            <person name="Gavelis G."/>
            <person name="Widhalm J.R."/>
            <person name="Wisecaver J.H."/>
        </authorList>
    </citation>
    <scope>NUCLEOTIDE SEQUENCE</scope>
    <source>
        <strain evidence="2">ECLA1</strain>
    </source>
</reference>
<name>A0AAE0YMJ8_9GAST</name>
<keyword evidence="1" id="KW-0732">Signal</keyword>
<organism evidence="2 3">
    <name type="scientific">Elysia crispata</name>
    <name type="common">lettuce slug</name>
    <dbReference type="NCBI Taxonomy" id="231223"/>
    <lineage>
        <taxon>Eukaryota</taxon>
        <taxon>Metazoa</taxon>
        <taxon>Spiralia</taxon>
        <taxon>Lophotrochozoa</taxon>
        <taxon>Mollusca</taxon>
        <taxon>Gastropoda</taxon>
        <taxon>Heterobranchia</taxon>
        <taxon>Euthyneura</taxon>
        <taxon>Panpulmonata</taxon>
        <taxon>Sacoglossa</taxon>
        <taxon>Placobranchoidea</taxon>
        <taxon>Plakobranchidae</taxon>
        <taxon>Elysia</taxon>
    </lineage>
</organism>
<keyword evidence="3" id="KW-1185">Reference proteome</keyword>
<evidence type="ECO:0000313" key="2">
    <source>
        <dbReference type="EMBL" id="KAK3749380.1"/>
    </source>
</evidence>
<proteinExistence type="predicted"/>
<evidence type="ECO:0000256" key="1">
    <source>
        <dbReference type="SAM" id="SignalP"/>
    </source>
</evidence>
<protein>
    <submittedName>
        <fullName evidence="2">Uncharacterized protein</fullName>
    </submittedName>
</protein>
<gene>
    <name evidence="2" type="ORF">RRG08_052164</name>
</gene>
<dbReference type="Proteomes" id="UP001283361">
    <property type="component" value="Unassembled WGS sequence"/>
</dbReference>
<accession>A0AAE0YMJ8</accession>
<dbReference type="AlphaFoldDB" id="A0AAE0YMJ8"/>
<dbReference type="EMBL" id="JAWDGP010005941">
    <property type="protein sequence ID" value="KAK3749380.1"/>
    <property type="molecule type" value="Genomic_DNA"/>
</dbReference>
<feature type="signal peptide" evidence="1">
    <location>
        <begin position="1"/>
        <end position="19"/>
    </location>
</feature>
<feature type="chain" id="PRO_5042122348" evidence="1">
    <location>
        <begin position="20"/>
        <end position="673"/>
    </location>
</feature>
<sequence>MKIVLVLTLALCLAVTCHGKATPTPTAPPSSLEERVNQLKDILNGLSRQVMLQQFFLEERTRSDGNSGLKNTRLTRDGTKNFYEPSIIDISYLAMHDHANFDRTIGMGELNPVMNGVEFRTRHNDYKLRMPSTTSGDFHATEDIPYPDVPPSVSSKPTVEDQIQEMREYFRAFKDQNTKHRDYRPFFKPVLCYLEAAWTLSTKKLDEPFQSDRHFIDAESWFDLMDKVRFTSYTGSKSVLENYAYMPTTIYNVSDGIPQYAQWNYRILCHPLADDLPTKYLKREEDLMYRLPNRKTIPQMVRSRAERFRLNSKEFDHFDRGMSILDDLMYQIPGKDNYQADLHDSSYGMVMEDVRYNNHTLVNSGYYHRYFKILRKGAMGTKSIHRGFSDANLFVAQTSQERIAPMSTKSCERVRHQSVCEHWTTRYSYALPLEIIYMTPLLSWNPYNIRYDATQKELTDNGRRNGGSTVDKAYNGTNFRFFYHTPVEFYGSGKVESDPADTAKVGAGVLDQDGQVRMMTSSGVRIRTPDIVGVGSVRTRYPIMPVHGEGAPVWKELNALKEMTMNMKRYASLYEEWPGVVENVTSSGLPGLHQFELSLTQLDPPGEHTHYFYLNSVELEELKRGINKKVTTSQELAHSHDLMLEYRANKVRIVKCDKSPNCWDGHSQYPTEV</sequence>
<comment type="caution">
    <text evidence="2">The sequence shown here is derived from an EMBL/GenBank/DDBJ whole genome shotgun (WGS) entry which is preliminary data.</text>
</comment>
<evidence type="ECO:0000313" key="3">
    <source>
        <dbReference type="Proteomes" id="UP001283361"/>
    </source>
</evidence>